<evidence type="ECO:0000313" key="3">
    <source>
        <dbReference type="Proteomes" id="UP001066276"/>
    </source>
</evidence>
<proteinExistence type="predicted"/>
<feature type="chain" id="PRO_5043529663" description="Secreted protein" evidence="1">
    <location>
        <begin position="18"/>
        <end position="122"/>
    </location>
</feature>
<comment type="caution">
    <text evidence="2">The sequence shown here is derived from an EMBL/GenBank/DDBJ whole genome shotgun (WGS) entry which is preliminary data.</text>
</comment>
<dbReference type="EMBL" id="JANPWB010000004">
    <property type="protein sequence ID" value="KAJ1193086.1"/>
    <property type="molecule type" value="Genomic_DNA"/>
</dbReference>
<gene>
    <name evidence="2" type="ORF">NDU88_002392</name>
</gene>
<sequence>MIKILQVLVLLAKRVDAGRWVVGGRASPSPPTGVGVPQYVSHFGDMNGGGGCSIRAWVCLFCVAPTSEPVEGTARAILSPSSQRGCGISCGPLGPDWGYSRILRLRKSTLMLPSMKAGGDQE</sequence>
<name>A0AAV7UX52_PLEWA</name>
<evidence type="ECO:0000256" key="1">
    <source>
        <dbReference type="SAM" id="SignalP"/>
    </source>
</evidence>
<organism evidence="2 3">
    <name type="scientific">Pleurodeles waltl</name>
    <name type="common">Iberian ribbed newt</name>
    <dbReference type="NCBI Taxonomy" id="8319"/>
    <lineage>
        <taxon>Eukaryota</taxon>
        <taxon>Metazoa</taxon>
        <taxon>Chordata</taxon>
        <taxon>Craniata</taxon>
        <taxon>Vertebrata</taxon>
        <taxon>Euteleostomi</taxon>
        <taxon>Amphibia</taxon>
        <taxon>Batrachia</taxon>
        <taxon>Caudata</taxon>
        <taxon>Salamandroidea</taxon>
        <taxon>Salamandridae</taxon>
        <taxon>Pleurodelinae</taxon>
        <taxon>Pleurodeles</taxon>
    </lineage>
</organism>
<dbReference type="Proteomes" id="UP001066276">
    <property type="component" value="Chromosome 2_2"/>
</dbReference>
<dbReference type="AlphaFoldDB" id="A0AAV7UX52"/>
<accession>A0AAV7UX52</accession>
<feature type="signal peptide" evidence="1">
    <location>
        <begin position="1"/>
        <end position="17"/>
    </location>
</feature>
<evidence type="ECO:0000313" key="2">
    <source>
        <dbReference type="EMBL" id="KAJ1193086.1"/>
    </source>
</evidence>
<evidence type="ECO:0008006" key="4">
    <source>
        <dbReference type="Google" id="ProtNLM"/>
    </source>
</evidence>
<keyword evidence="1" id="KW-0732">Signal</keyword>
<keyword evidence="3" id="KW-1185">Reference proteome</keyword>
<protein>
    <recommendedName>
        <fullName evidence="4">Secreted protein</fullName>
    </recommendedName>
</protein>
<reference evidence="2" key="1">
    <citation type="journal article" date="2022" name="bioRxiv">
        <title>Sequencing and chromosome-scale assembly of the giantPleurodeles waltlgenome.</title>
        <authorList>
            <person name="Brown T."/>
            <person name="Elewa A."/>
            <person name="Iarovenko S."/>
            <person name="Subramanian E."/>
            <person name="Araus A.J."/>
            <person name="Petzold A."/>
            <person name="Susuki M."/>
            <person name="Suzuki K.-i.T."/>
            <person name="Hayashi T."/>
            <person name="Toyoda A."/>
            <person name="Oliveira C."/>
            <person name="Osipova E."/>
            <person name="Leigh N.D."/>
            <person name="Simon A."/>
            <person name="Yun M.H."/>
        </authorList>
    </citation>
    <scope>NUCLEOTIDE SEQUENCE</scope>
    <source>
        <strain evidence="2">20211129_DDA</strain>
        <tissue evidence="2">Liver</tissue>
    </source>
</reference>